<organism evidence="1 2">
    <name type="scientific">Moelleriella libera RCEF 2490</name>
    <dbReference type="NCBI Taxonomy" id="1081109"/>
    <lineage>
        <taxon>Eukaryota</taxon>
        <taxon>Fungi</taxon>
        <taxon>Dikarya</taxon>
        <taxon>Ascomycota</taxon>
        <taxon>Pezizomycotina</taxon>
        <taxon>Sordariomycetes</taxon>
        <taxon>Hypocreomycetidae</taxon>
        <taxon>Hypocreales</taxon>
        <taxon>Clavicipitaceae</taxon>
        <taxon>Moelleriella</taxon>
    </lineage>
</organism>
<dbReference type="PANTHER" id="PTHR18895:SF74">
    <property type="entry name" value="MTRF1L RELEASE FACTOR GLUTAMINE METHYLTRANSFERASE"/>
    <property type="match status" value="1"/>
</dbReference>
<dbReference type="GO" id="GO:0005739">
    <property type="term" value="C:mitochondrion"/>
    <property type="evidence" value="ECO:0007669"/>
    <property type="project" value="TreeGrafter"/>
</dbReference>
<dbReference type="Gene3D" id="1.10.8.10">
    <property type="entry name" value="DNA helicase RuvA subunit, C-terminal domain"/>
    <property type="match status" value="1"/>
</dbReference>
<reference evidence="1 2" key="1">
    <citation type="journal article" date="2016" name="Genome Biol. Evol.">
        <title>Divergent and convergent evolution of fungal pathogenicity.</title>
        <authorList>
            <person name="Shang Y."/>
            <person name="Xiao G."/>
            <person name="Zheng P."/>
            <person name="Cen K."/>
            <person name="Zhan S."/>
            <person name="Wang C."/>
        </authorList>
    </citation>
    <scope>NUCLEOTIDE SEQUENCE [LARGE SCALE GENOMIC DNA]</scope>
    <source>
        <strain evidence="1 2">RCEF 2490</strain>
    </source>
</reference>
<keyword evidence="1" id="KW-0808">Transferase</keyword>
<dbReference type="EMBL" id="AZGY01000030">
    <property type="protein sequence ID" value="KZZ88333.1"/>
    <property type="molecule type" value="Genomic_DNA"/>
</dbReference>
<dbReference type="GO" id="GO:0032259">
    <property type="term" value="P:methylation"/>
    <property type="evidence" value="ECO:0007669"/>
    <property type="project" value="UniProtKB-KW"/>
</dbReference>
<evidence type="ECO:0000313" key="1">
    <source>
        <dbReference type="EMBL" id="KZZ88333.1"/>
    </source>
</evidence>
<protein>
    <submittedName>
        <fullName evidence="1">Methyltransferase small</fullName>
    </submittedName>
</protein>
<evidence type="ECO:0000313" key="2">
    <source>
        <dbReference type="Proteomes" id="UP000078544"/>
    </source>
</evidence>
<gene>
    <name evidence="1" type="ORF">AAL_08096</name>
</gene>
<sequence length="362" mass="40534">MTRLSPRLVGQARQSSNNLAALLPACRDLQSARNELRWLRDFVRDNTPSGTAKSRHLAELCRRRGRSYPLQYILGTQPFGSLDLRCKPGVLIPRLETESYVCHLANLIKARRLLSSSTTRSCEDLNVIDLCTGTGCIPLLLYSLLQRTVPRLRVRGFDVAENAVELAKLNIRHNVARGHIIQGGPEQEISIEKGDIFSNEDIDWASLEGCDILLSNPPYVSEKVWNFGLGQLGYSARKYEPRLAMVPSASLSVPIGWHHQDVFYSRLLDVAELLKPKVALFELGDESQIRRVIAGLLQHRVARVAEIEVWRDNPDLSPAGTEENMMVVRTSHGDNPVKVKGSGNMRSILLRLNWIGQMSGQL</sequence>
<dbReference type="CDD" id="cd02440">
    <property type="entry name" value="AdoMet_MTases"/>
    <property type="match status" value="1"/>
</dbReference>
<keyword evidence="1" id="KW-0489">Methyltransferase</keyword>
<dbReference type="STRING" id="1081109.A0A162I441"/>
<dbReference type="PANTHER" id="PTHR18895">
    <property type="entry name" value="HEMK METHYLTRANSFERASE"/>
    <property type="match status" value="1"/>
</dbReference>
<name>A0A162I441_9HYPO</name>
<comment type="caution">
    <text evidence="1">The sequence shown here is derived from an EMBL/GenBank/DDBJ whole genome shotgun (WGS) entry which is preliminary data.</text>
</comment>
<dbReference type="InterPro" id="IPR029063">
    <property type="entry name" value="SAM-dependent_MTases_sf"/>
</dbReference>
<accession>A0A162I441</accession>
<dbReference type="InterPro" id="IPR050320">
    <property type="entry name" value="N5-glutamine_MTase"/>
</dbReference>
<keyword evidence="2" id="KW-1185">Reference proteome</keyword>
<proteinExistence type="predicted"/>
<dbReference type="Proteomes" id="UP000078544">
    <property type="component" value="Unassembled WGS sequence"/>
</dbReference>
<dbReference type="AlphaFoldDB" id="A0A162I441"/>
<dbReference type="Gene3D" id="3.40.50.150">
    <property type="entry name" value="Vaccinia Virus protein VP39"/>
    <property type="match status" value="1"/>
</dbReference>
<dbReference type="SUPFAM" id="SSF53335">
    <property type="entry name" value="S-adenosyl-L-methionine-dependent methyltransferases"/>
    <property type="match status" value="1"/>
</dbReference>
<dbReference type="OrthoDB" id="269872at2759"/>
<dbReference type="GO" id="GO:0008168">
    <property type="term" value="F:methyltransferase activity"/>
    <property type="evidence" value="ECO:0007669"/>
    <property type="project" value="UniProtKB-KW"/>
</dbReference>